<gene>
    <name evidence="6" type="ORF">GCM10008906_00290</name>
</gene>
<dbReference type="SUPFAM" id="SSF46973">
    <property type="entry name" value="Enzyme IIa from lactose specific PTS, IIa-lac"/>
    <property type="match status" value="1"/>
</dbReference>
<evidence type="ECO:0000256" key="5">
    <source>
        <dbReference type="PROSITE-ProRule" id="PRU00418"/>
    </source>
</evidence>
<organism evidence="6 7">
    <name type="scientific">Clostridium oceanicum</name>
    <dbReference type="NCBI Taxonomy" id="1543"/>
    <lineage>
        <taxon>Bacteria</taxon>
        <taxon>Bacillati</taxon>
        <taxon>Bacillota</taxon>
        <taxon>Clostridia</taxon>
        <taxon>Eubacteriales</taxon>
        <taxon>Clostridiaceae</taxon>
        <taxon>Clostridium</taxon>
    </lineage>
</organism>
<keyword evidence="4" id="KW-0598">Phosphotransferase system</keyword>
<dbReference type="Proteomes" id="UP001501510">
    <property type="component" value="Unassembled WGS sequence"/>
</dbReference>
<keyword evidence="2" id="KW-0762">Sugar transport</keyword>
<dbReference type="PROSITE" id="PS51095">
    <property type="entry name" value="PTS_EIIA_TYPE_3"/>
    <property type="match status" value="1"/>
</dbReference>
<dbReference type="PANTHER" id="PTHR34382:SF7">
    <property type="entry name" value="PTS SYSTEM N,N'-DIACETYLCHITOBIOSE-SPECIFIC EIIA COMPONENT"/>
    <property type="match status" value="1"/>
</dbReference>
<evidence type="ECO:0000256" key="4">
    <source>
        <dbReference type="ARBA" id="ARBA00022683"/>
    </source>
</evidence>
<keyword evidence="3" id="KW-0808">Transferase</keyword>
<comment type="caution">
    <text evidence="6">The sequence shown here is derived from an EMBL/GenBank/DDBJ whole genome shotgun (WGS) entry which is preliminary data.</text>
</comment>
<evidence type="ECO:0000313" key="7">
    <source>
        <dbReference type="Proteomes" id="UP001501510"/>
    </source>
</evidence>
<dbReference type="PANTHER" id="PTHR34382">
    <property type="entry name" value="PTS SYSTEM N,N'-DIACETYLCHITOBIOSE-SPECIFIC EIIA COMPONENT"/>
    <property type="match status" value="1"/>
</dbReference>
<proteinExistence type="predicted"/>
<dbReference type="Gene3D" id="1.20.58.80">
    <property type="entry name" value="Phosphotransferase system, lactose/cellobiose-type IIA subunit"/>
    <property type="match status" value="1"/>
</dbReference>
<dbReference type="EMBL" id="BAAACG010000001">
    <property type="protein sequence ID" value="GAA0731609.1"/>
    <property type="molecule type" value="Genomic_DNA"/>
</dbReference>
<evidence type="ECO:0000256" key="3">
    <source>
        <dbReference type="ARBA" id="ARBA00022679"/>
    </source>
</evidence>
<dbReference type="CDD" id="cd00215">
    <property type="entry name" value="PTS_IIA_lac"/>
    <property type="match status" value="1"/>
</dbReference>
<dbReference type="Pfam" id="PF02255">
    <property type="entry name" value="PTS_IIA"/>
    <property type="match status" value="1"/>
</dbReference>
<feature type="modified residue" description="Phosphohistidine; by HPr" evidence="5">
    <location>
        <position position="78"/>
    </location>
</feature>
<accession>A0ABN1J839</accession>
<dbReference type="PIRSF" id="PIRSF000699">
    <property type="entry name" value="PTS_IILac_III"/>
    <property type="match status" value="1"/>
</dbReference>
<dbReference type="RefSeq" id="WP_343757602.1">
    <property type="nucleotide sequence ID" value="NZ_BAAACG010000001.1"/>
</dbReference>
<evidence type="ECO:0000313" key="6">
    <source>
        <dbReference type="EMBL" id="GAA0731609.1"/>
    </source>
</evidence>
<keyword evidence="7" id="KW-1185">Reference proteome</keyword>
<sequence>MNSKEEAVVFNIISSAGEASAHFLKAIKLAEEEGEFKKAYEELKKGEEVSLAAHKEQTKLIQREVSGEKIETGILMIHAQDHLMNSILLKDLAKSIVSLNEKLYRSK</sequence>
<dbReference type="InterPro" id="IPR036542">
    <property type="entry name" value="PTS_IIA_lac/cel_sf"/>
</dbReference>
<protein>
    <submittedName>
        <fullName evidence="6">PTS lactose/cellobiose transporter subunit IIA</fullName>
    </submittedName>
</protein>
<evidence type="ECO:0000256" key="1">
    <source>
        <dbReference type="ARBA" id="ARBA00022448"/>
    </source>
</evidence>
<keyword evidence="1" id="KW-0813">Transport</keyword>
<name>A0ABN1J839_9CLOT</name>
<reference evidence="6 7" key="1">
    <citation type="journal article" date="2019" name="Int. J. Syst. Evol. Microbiol.">
        <title>The Global Catalogue of Microorganisms (GCM) 10K type strain sequencing project: providing services to taxonomists for standard genome sequencing and annotation.</title>
        <authorList>
            <consortium name="The Broad Institute Genomics Platform"/>
            <consortium name="The Broad Institute Genome Sequencing Center for Infectious Disease"/>
            <person name="Wu L."/>
            <person name="Ma J."/>
        </authorList>
    </citation>
    <scope>NUCLEOTIDE SEQUENCE [LARGE SCALE GENOMIC DNA]</scope>
    <source>
        <strain evidence="6 7">JCM 1407</strain>
    </source>
</reference>
<dbReference type="InterPro" id="IPR003188">
    <property type="entry name" value="PTS_IIA_lac/cel"/>
</dbReference>
<evidence type="ECO:0000256" key="2">
    <source>
        <dbReference type="ARBA" id="ARBA00022597"/>
    </source>
</evidence>